<dbReference type="SMART" id="SM00369">
    <property type="entry name" value="LRR_TYP"/>
    <property type="match status" value="6"/>
</dbReference>
<evidence type="ECO:0000256" key="7">
    <source>
        <dbReference type="ARBA" id="ARBA00022737"/>
    </source>
</evidence>
<accession>A0A8X7WKX2</accession>
<evidence type="ECO:0000256" key="5">
    <source>
        <dbReference type="ARBA" id="ARBA00022692"/>
    </source>
</evidence>
<evidence type="ECO:0000256" key="2">
    <source>
        <dbReference type="ARBA" id="ARBA00009592"/>
    </source>
</evidence>
<evidence type="ECO:0000256" key="10">
    <source>
        <dbReference type="ARBA" id="ARBA00023170"/>
    </source>
</evidence>
<keyword evidence="11" id="KW-0325">Glycoprotein</keyword>
<comment type="similarity">
    <text evidence="2">Belongs to the RLP family.</text>
</comment>
<evidence type="ECO:0000313" key="14">
    <source>
        <dbReference type="Proteomes" id="UP000886595"/>
    </source>
</evidence>
<dbReference type="AlphaFoldDB" id="A0A8X7WKX2"/>
<dbReference type="FunFam" id="3.80.10.10:FF:000111">
    <property type="entry name" value="LRR receptor-like serine/threonine-protein kinase ERECTA"/>
    <property type="match status" value="1"/>
</dbReference>
<keyword evidence="10" id="KW-0675">Receptor</keyword>
<evidence type="ECO:0000256" key="8">
    <source>
        <dbReference type="ARBA" id="ARBA00022989"/>
    </source>
</evidence>
<dbReference type="PANTHER" id="PTHR48061">
    <property type="entry name" value="LEUCINE-RICH REPEAT RECEPTOR PROTEIN KINASE EMS1-LIKE-RELATED"/>
    <property type="match status" value="1"/>
</dbReference>
<dbReference type="Proteomes" id="UP000886595">
    <property type="component" value="Unassembled WGS sequence"/>
</dbReference>
<keyword evidence="8" id="KW-1133">Transmembrane helix</keyword>
<keyword evidence="5" id="KW-0812">Transmembrane</keyword>
<dbReference type="InterPro" id="IPR003591">
    <property type="entry name" value="Leu-rich_rpt_typical-subtyp"/>
</dbReference>
<dbReference type="FunFam" id="3.80.10.10:FF:002352">
    <property type="entry name" value="Receptor like protein 28"/>
    <property type="match status" value="1"/>
</dbReference>
<keyword evidence="9" id="KW-0472">Membrane</keyword>
<dbReference type="SUPFAM" id="SSF52058">
    <property type="entry name" value="L domain-like"/>
    <property type="match status" value="3"/>
</dbReference>
<comment type="subcellular location">
    <subcellularLocation>
        <location evidence="1">Cell membrane</location>
        <topology evidence="1">Single-pass type I membrane protein</topology>
    </subcellularLocation>
</comment>
<dbReference type="FunFam" id="3.80.10.10:FF:000095">
    <property type="entry name" value="LRR receptor-like serine/threonine-protein kinase GSO1"/>
    <property type="match status" value="1"/>
</dbReference>
<reference evidence="13 14" key="1">
    <citation type="submission" date="2020-02" db="EMBL/GenBank/DDBJ databases">
        <authorList>
            <person name="Ma Q."/>
            <person name="Huang Y."/>
            <person name="Song X."/>
            <person name="Pei D."/>
        </authorList>
    </citation>
    <scope>NUCLEOTIDE SEQUENCE [LARGE SCALE GENOMIC DNA]</scope>
    <source>
        <strain evidence="13">Sxm20200214</strain>
        <tissue evidence="13">Leaf</tissue>
    </source>
</reference>
<keyword evidence="7" id="KW-0677">Repeat</keyword>
<dbReference type="InterPro" id="IPR032675">
    <property type="entry name" value="LRR_dom_sf"/>
</dbReference>
<evidence type="ECO:0000313" key="13">
    <source>
        <dbReference type="EMBL" id="KAG2332879.1"/>
    </source>
</evidence>
<dbReference type="Pfam" id="PF00560">
    <property type="entry name" value="LRR_1"/>
    <property type="match status" value="6"/>
</dbReference>
<gene>
    <name evidence="13" type="ORF">Bca52824_004059</name>
</gene>
<organism evidence="13 14">
    <name type="scientific">Brassica carinata</name>
    <name type="common">Ethiopian mustard</name>
    <name type="synonym">Abyssinian cabbage</name>
    <dbReference type="NCBI Taxonomy" id="52824"/>
    <lineage>
        <taxon>Eukaryota</taxon>
        <taxon>Viridiplantae</taxon>
        <taxon>Streptophyta</taxon>
        <taxon>Embryophyta</taxon>
        <taxon>Tracheophyta</taxon>
        <taxon>Spermatophyta</taxon>
        <taxon>Magnoliopsida</taxon>
        <taxon>eudicotyledons</taxon>
        <taxon>Gunneridae</taxon>
        <taxon>Pentapetalae</taxon>
        <taxon>rosids</taxon>
        <taxon>malvids</taxon>
        <taxon>Brassicales</taxon>
        <taxon>Brassicaceae</taxon>
        <taxon>Brassiceae</taxon>
        <taxon>Brassica</taxon>
    </lineage>
</organism>
<keyword evidence="14" id="KW-1185">Reference proteome</keyword>
<evidence type="ECO:0000256" key="12">
    <source>
        <dbReference type="SAM" id="SignalP"/>
    </source>
</evidence>
<evidence type="ECO:0008006" key="15">
    <source>
        <dbReference type="Google" id="ProtNLM"/>
    </source>
</evidence>
<evidence type="ECO:0000256" key="3">
    <source>
        <dbReference type="ARBA" id="ARBA00022475"/>
    </source>
</evidence>
<keyword evidence="3" id="KW-1003">Cell membrane</keyword>
<evidence type="ECO:0000256" key="4">
    <source>
        <dbReference type="ARBA" id="ARBA00022614"/>
    </source>
</evidence>
<dbReference type="PANTHER" id="PTHR48061:SF2">
    <property type="entry name" value="RECEPTOR LIKE PROTEIN 30-LIKE"/>
    <property type="match status" value="1"/>
</dbReference>
<keyword evidence="6 12" id="KW-0732">Signal</keyword>
<evidence type="ECO:0000256" key="11">
    <source>
        <dbReference type="ARBA" id="ARBA00023180"/>
    </source>
</evidence>
<dbReference type="InterPro" id="IPR001611">
    <property type="entry name" value="Leu-rich_rpt"/>
</dbReference>
<dbReference type="Pfam" id="PF13855">
    <property type="entry name" value="LRR_8"/>
    <property type="match status" value="1"/>
</dbReference>
<evidence type="ECO:0000256" key="1">
    <source>
        <dbReference type="ARBA" id="ARBA00004251"/>
    </source>
</evidence>
<protein>
    <recommendedName>
        <fullName evidence="15">Receptor-like protein 12</fullName>
    </recommendedName>
</protein>
<sequence>MLGSHLILSFLLLCCISVTSIFVMKNPVTGLVPCPPRHLKALMQFKNEFDSTGCNQTEYLNGAWCDNTTGEVTKLQIPSGCFSGTLYPNSTLFQFHHLRFLNLTRNHFASSPLPSGFGTLNKLQVLSLSSNGFRGQVPTSFSNLTLLSFLDLSINDLTGSFPLIHNLTKLLVIDLSNNHFSGTVPSSLFSMPLLSFLDLSMNKLTGTAELPNSSSSTRLERISLAGNNFGGEILEPISKLITLTQLDLSYVNISHPIDLRLFSSLGSMSYLDLSGNIISPTSLSSDSAGSIPLAMENLFLLNCGISEFPNMLKSLENLTYVDISNNRIKGKVPEWLWSLPHLNTVVVSDNSLNGFEGSATVLVNSSVELLDLSSNSFRGTFIVPPLSIVSLFARGNHFTGNILSSICNCSSLMVLDLSYNNFTGLIPQCLSNLTLLSLRKNNFEGSLPDMFYSGSSLHTLDVGYNRLSGKLPESLLNCSSLALLSVEHNRIQDSFPFWLKALPNLQVLVLRSNRFYGPISPSDQGPLGFTVLRIFEISDNNFTGSLPPNYFLNWKSTSQKNEDGGIYMGYETQEAVSTSYEDAIDLQYKGLVMEQQKVLLSYSTIDFSGNGLEGNIPESIGFLKTLIALNLSNNTFTGPIPLPLANLTELQSLDLSRNKLSGTIPNGLKTLSFLGYINVSHNQLEGEIPQGTQITGQPESSFEGNAGLCGLPLKESCFASNSPPTQQPKEEDEEEEEQVLSWKAVVIGFGPGLLVGLAVAQVIASYKVLEGQEEWLVSSCSCITSFVFFILPCVSSLEHMNAFSFSCSRKPDNKEETELFNTKHKGRSKACFDHQTKRRGRAYMPAYNIPS</sequence>
<evidence type="ECO:0000256" key="9">
    <source>
        <dbReference type="ARBA" id="ARBA00023136"/>
    </source>
</evidence>
<feature type="signal peptide" evidence="12">
    <location>
        <begin position="1"/>
        <end position="20"/>
    </location>
</feature>
<name>A0A8X7WKX2_BRACI</name>
<dbReference type="PRINTS" id="PR00019">
    <property type="entry name" value="LEURICHRPT"/>
</dbReference>
<evidence type="ECO:0000256" key="6">
    <source>
        <dbReference type="ARBA" id="ARBA00022729"/>
    </source>
</evidence>
<keyword evidence="4" id="KW-0433">Leucine-rich repeat</keyword>
<proteinExistence type="inferred from homology"/>
<dbReference type="InterPro" id="IPR046956">
    <property type="entry name" value="RLP23-like"/>
</dbReference>
<dbReference type="OrthoDB" id="6022531at2759"/>
<dbReference type="GO" id="GO:0005886">
    <property type="term" value="C:plasma membrane"/>
    <property type="evidence" value="ECO:0007669"/>
    <property type="project" value="UniProtKB-SubCell"/>
</dbReference>
<comment type="caution">
    <text evidence="13">The sequence shown here is derived from an EMBL/GenBank/DDBJ whole genome shotgun (WGS) entry which is preliminary data.</text>
</comment>
<dbReference type="Gene3D" id="3.80.10.10">
    <property type="entry name" value="Ribonuclease Inhibitor"/>
    <property type="match status" value="3"/>
</dbReference>
<dbReference type="EMBL" id="JAAMPC010000001">
    <property type="protein sequence ID" value="KAG2332879.1"/>
    <property type="molecule type" value="Genomic_DNA"/>
</dbReference>
<feature type="chain" id="PRO_5036457665" description="Receptor-like protein 12" evidence="12">
    <location>
        <begin position="21"/>
        <end position="851"/>
    </location>
</feature>